<name>A0A9P6CSZ7_9AGAR</name>
<comment type="caution">
    <text evidence="1">The sequence shown here is derived from an EMBL/GenBank/DDBJ whole genome shotgun (WGS) entry which is preliminary data.</text>
</comment>
<evidence type="ECO:0000313" key="2">
    <source>
        <dbReference type="Proteomes" id="UP000807469"/>
    </source>
</evidence>
<keyword evidence="2" id="KW-1185">Reference proteome</keyword>
<protein>
    <submittedName>
        <fullName evidence="1">Uncharacterized protein</fullName>
    </submittedName>
</protein>
<organism evidence="1 2">
    <name type="scientific">Pholiota conissans</name>
    <dbReference type="NCBI Taxonomy" id="109636"/>
    <lineage>
        <taxon>Eukaryota</taxon>
        <taxon>Fungi</taxon>
        <taxon>Dikarya</taxon>
        <taxon>Basidiomycota</taxon>
        <taxon>Agaricomycotina</taxon>
        <taxon>Agaricomycetes</taxon>
        <taxon>Agaricomycetidae</taxon>
        <taxon>Agaricales</taxon>
        <taxon>Agaricineae</taxon>
        <taxon>Strophariaceae</taxon>
        <taxon>Pholiota</taxon>
    </lineage>
</organism>
<dbReference type="Proteomes" id="UP000807469">
    <property type="component" value="Unassembled WGS sequence"/>
</dbReference>
<reference evidence="1" key="1">
    <citation type="submission" date="2020-11" db="EMBL/GenBank/DDBJ databases">
        <authorList>
            <consortium name="DOE Joint Genome Institute"/>
            <person name="Ahrendt S."/>
            <person name="Riley R."/>
            <person name="Andreopoulos W."/>
            <person name="Labutti K."/>
            <person name="Pangilinan J."/>
            <person name="Ruiz-Duenas F.J."/>
            <person name="Barrasa J.M."/>
            <person name="Sanchez-Garcia M."/>
            <person name="Camarero S."/>
            <person name="Miyauchi S."/>
            <person name="Serrano A."/>
            <person name="Linde D."/>
            <person name="Babiker R."/>
            <person name="Drula E."/>
            <person name="Ayuso-Fernandez I."/>
            <person name="Pacheco R."/>
            <person name="Padilla G."/>
            <person name="Ferreira P."/>
            <person name="Barriuso J."/>
            <person name="Kellner H."/>
            <person name="Castanera R."/>
            <person name="Alfaro M."/>
            <person name="Ramirez L."/>
            <person name="Pisabarro A.G."/>
            <person name="Kuo A."/>
            <person name="Tritt A."/>
            <person name="Lipzen A."/>
            <person name="He G."/>
            <person name="Yan M."/>
            <person name="Ng V."/>
            <person name="Cullen D."/>
            <person name="Martin F."/>
            <person name="Rosso M.-N."/>
            <person name="Henrissat B."/>
            <person name="Hibbett D."/>
            <person name="Martinez A.T."/>
            <person name="Grigoriev I.V."/>
        </authorList>
    </citation>
    <scope>NUCLEOTIDE SEQUENCE</scope>
    <source>
        <strain evidence="1">CIRM-BRFM 674</strain>
    </source>
</reference>
<sequence length="233" mass="27067">MRMCARIYEGVPSMYLVSSNFTLTPSVLRYIFVVSELDISNDEGSSFADSRIVCVHIHMHIIYFMKGRLASLCAQSAAQAVHGSWRGLGLSSHRDYNMYEYLHPRIERVWAGQSLDDSVFRLYFVKEFDIAFEIQHTVYLIDNIHRFIELFLLPPSRHSPISKIVCVYAYMKNTPDRLYDPMFVLGIQGEVVLLMLHLTAHVGVMRNKDDLVRKMMGVVQSPFRFDAFWFPLR</sequence>
<gene>
    <name evidence="1" type="ORF">BDN70DRAFT_901649</name>
</gene>
<dbReference type="EMBL" id="MU155771">
    <property type="protein sequence ID" value="KAF9471053.1"/>
    <property type="molecule type" value="Genomic_DNA"/>
</dbReference>
<dbReference type="AlphaFoldDB" id="A0A9P6CSZ7"/>
<proteinExistence type="predicted"/>
<accession>A0A9P6CSZ7</accession>
<evidence type="ECO:0000313" key="1">
    <source>
        <dbReference type="EMBL" id="KAF9471053.1"/>
    </source>
</evidence>